<comment type="caution">
    <text evidence="1">The sequence shown here is derived from an EMBL/GenBank/DDBJ whole genome shotgun (WGS) entry which is preliminary data.</text>
</comment>
<evidence type="ECO:0000313" key="1">
    <source>
        <dbReference type="EMBL" id="MBA2851842.1"/>
    </source>
</evidence>
<evidence type="ECO:0000313" key="2">
    <source>
        <dbReference type="Proteomes" id="UP000564425"/>
    </source>
</evidence>
<dbReference type="RefSeq" id="WP_181501661.1">
    <property type="nucleotide sequence ID" value="NZ_JACDUH010000003.1"/>
</dbReference>
<name>A0A7J9NVX8_METMI</name>
<sequence>MIDIKLISYKGSGQFADNTYHVTGGDLSYTCKTNYTLPSKMSIPAFYRLVVDAKIHDFITDANAPTDFPFGIPVGFHYLGVYKFKNALLFVHDDKHLFYCTELFEINPEYVIINNRIHYIDDTLTVTVNPVGARKCLRILRKMGLRDKYFSRNDYLDLIEKMLK</sequence>
<organism evidence="1 2">
    <name type="scientific">Methanococcus maripaludis</name>
    <name type="common">Methanococcus deltae</name>
    <dbReference type="NCBI Taxonomy" id="39152"/>
    <lineage>
        <taxon>Archaea</taxon>
        <taxon>Methanobacteriati</taxon>
        <taxon>Methanobacteriota</taxon>
        <taxon>Methanomada group</taxon>
        <taxon>Methanococci</taxon>
        <taxon>Methanococcales</taxon>
        <taxon>Methanococcaceae</taxon>
        <taxon>Methanococcus</taxon>
    </lineage>
</organism>
<dbReference type="Proteomes" id="UP000564425">
    <property type="component" value="Unassembled WGS sequence"/>
</dbReference>
<proteinExistence type="predicted"/>
<dbReference type="EMBL" id="JACDUH010000003">
    <property type="protein sequence ID" value="MBA2851842.1"/>
    <property type="molecule type" value="Genomic_DNA"/>
</dbReference>
<gene>
    <name evidence="1" type="ORF">HNP86_002001</name>
</gene>
<dbReference type="AlphaFoldDB" id="A0A7J9NVX8"/>
<accession>A0A7J9NVX8</accession>
<reference evidence="1 2" key="1">
    <citation type="submission" date="2020-07" db="EMBL/GenBank/DDBJ databases">
        <title>Genomic Encyclopedia of Type Strains, Phase IV (KMG-V): Genome sequencing to study the core and pangenomes of soil and plant-associated prokaryotes.</title>
        <authorList>
            <person name="Whitman W."/>
        </authorList>
    </citation>
    <scope>NUCLEOTIDE SEQUENCE [LARGE SCALE GENOMIC DNA]</scope>
    <source>
        <strain evidence="1 2">A1</strain>
    </source>
</reference>
<protein>
    <submittedName>
        <fullName evidence="1">Uncharacterized protein</fullName>
    </submittedName>
</protein>